<keyword evidence="15" id="KW-0325">Glycoprotein</keyword>
<reference evidence="17 18" key="1">
    <citation type="submission" date="2024-04" db="EMBL/GenBank/DDBJ databases">
        <title>Tritrichomonas musculus Genome.</title>
        <authorList>
            <person name="Alves-Ferreira E."/>
            <person name="Grigg M."/>
            <person name="Lorenzi H."/>
            <person name="Galac M."/>
        </authorList>
    </citation>
    <scope>NUCLEOTIDE SEQUENCE [LARGE SCALE GENOMIC DNA]</scope>
    <source>
        <strain evidence="17 18">EAF2021</strain>
    </source>
</reference>
<keyword evidence="9" id="KW-0067">ATP-binding</keyword>
<evidence type="ECO:0000256" key="13">
    <source>
        <dbReference type="ARBA" id="ARBA00023157"/>
    </source>
</evidence>
<gene>
    <name evidence="17" type="ORF">M9Y10_015403</name>
</gene>
<dbReference type="InterPro" id="IPR055163">
    <property type="entry name" value="ALK/LTK-like_GRD"/>
</dbReference>
<keyword evidence="3" id="KW-1003">Cell membrane</keyword>
<evidence type="ECO:0000256" key="14">
    <source>
        <dbReference type="ARBA" id="ARBA00023170"/>
    </source>
</evidence>
<evidence type="ECO:0000256" key="2">
    <source>
        <dbReference type="ARBA" id="ARBA00011902"/>
    </source>
</evidence>
<dbReference type="EMBL" id="JAPFFF010000002">
    <property type="protein sequence ID" value="KAK8897454.1"/>
    <property type="molecule type" value="Genomic_DNA"/>
</dbReference>
<protein>
    <recommendedName>
        <fullName evidence="2">receptor protein-tyrosine kinase</fullName>
        <ecNumber evidence="2">2.7.10.1</ecNumber>
    </recommendedName>
</protein>
<keyword evidence="10" id="KW-1133">Transmembrane helix</keyword>
<evidence type="ECO:0000256" key="9">
    <source>
        <dbReference type="ARBA" id="ARBA00022840"/>
    </source>
</evidence>
<evidence type="ECO:0000256" key="15">
    <source>
        <dbReference type="ARBA" id="ARBA00023180"/>
    </source>
</evidence>
<evidence type="ECO:0000256" key="11">
    <source>
        <dbReference type="ARBA" id="ARBA00023136"/>
    </source>
</evidence>
<keyword evidence="18" id="KW-1185">Reference proteome</keyword>
<evidence type="ECO:0000256" key="3">
    <source>
        <dbReference type="ARBA" id="ARBA00022475"/>
    </source>
</evidence>
<evidence type="ECO:0000256" key="7">
    <source>
        <dbReference type="ARBA" id="ARBA00022741"/>
    </source>
</evidence>
<feature type="domain" description="ALK/LTK-like glycine-rich" evidence="16">
    <location>
        <begin position="32"/>
        <end position="108"/>
    </location>
</feature>
<keyword evidence="13" id="KW-1015">Disulfide bond</keyword>
<evidence type="ECO:0000256" key="5">
    <source>
        <dbReference type="ARBA" id="ARBA00022692"/>
    </source>
</evidence>
<evidence type="ECO:0000256" key="1">
    <source>
        <dbReference type="ARBA" id="ARBA00004251"/>
    </source>
</evidence>
<accession>A0ABR2L2B8</accession>
<evidence type="ECO:0000256" key="10">
    <source>
        <dbReference type="ARBA" id="ARBA00022989"/>
    </source>
</evidence>
<dbReference type="Proteomes" id="UP001470230">
    <property type="component" value="Unassembled WGS sequence"/>
</dbReference>
<proteinExistence type="predicted"/>
<dbReference type="Pfam" id="PF12810">
    <property type="entry name" value="ALK_LTK_GRD"/>
    <property type="match status" value="1"/>
</dbReference>
<keyword evidence="4" id="KW-0808">Transferase</keyword>
<name>A0ABR2L2B8_9EUKA</name>
<comment type="caution">
    <text evidence="17">The sequence shown here is derived from an EMBL/GenBank/DDBJ whole genome shotgun (WGS) entry which is preliminary data.</text>
</comment>
<keyword evidence="5" id="KW-0812">Transmembrane</keyword>
<dbReference type="EC" id="2.7.10.1" evidence="2"/>
<keyword evidence="12" id="KW-0829">Tyrosine-protein kinase</keyword>
<evidence type="ECO:0000313" key="18">
    <source>
        <dbReference type="Proteomes" id="UP001470230"/>
    </source>
</evidence>
<evidence type="ECO:0000256" key="8">
    <source>
        <dbReference type="ARBA" id="ARBA00022777"/>
    </source>
</evidence>
<keyword evidence="14" id="KW-0675">Receptor</keyword>
<keyword evidence="8" id="KW-0418">Kinase</keyword>
<evidence type="ECO:0000256" key="12">
    <source>
        <dbReference type="ARBA" id="ARBA00023137"/>
    </source>
</evidence>
<evidence type="ECO:0000256" key="6">
    <source>
        <dbReference type="ARBA" id="ARBA00022729"/>
    </source>
</evidence>
<keyword evidence="6" id="KW-0732">Signal</keyword>
<keyword evidence="7" id="KW-0547">Nucleotide-binding</keyword>
<evidence type="ECO:0000259" key="16">
    <source>
        <dbReference type="Pfam" id="PF12810"/>
    </source>
</evidence>
<keyword evidence="11" id="KW-0472">Membrane</keyword>
<evidence type="ECO:0000313" key="17">
    <source>
        <dbReference type="EMBL" id="KAK8897454.1"/>
    </source>
</evidence>
<sequence>MTTVHHCEQSNCEHIELHRPHPVSDPLCRELQVGGLGASGGEDELVGGCTSSGKCGWNGGGEEGMNGGASCGGSSDISLFEEDRSDKWYNDEHIYSRIIVAGGGGGSASSSRPD</sequence>
<comment type="subcellular location">
    <subcellularLocation>
        <location evidence="1">Cell membrane</location>
        <topology evidence="1">Single-pass type I membrane protein</topology>
    </subcellularLocation>
</comment>
<evidence type="ECO:0000256" key="4">
    <source>
        <dbReference type="ARBA" id="ARBA00022679"/>
    </source>
</evidence>
<organism evidence="17 18">
    <name type="scientific">Tritrichomonas musculus</name>
    <dbReference type="NCBI Taxonomy" id="1915356"/>
    <lineage>
        <taxon>Eukaryota</taxon>
        <taxon>Metamonada</taxon>
        <taxon>Parabasalia</taxon>
        <taxon>Tritrichomonadida</taxon>
        <taxon>Tritrichomonadidae</taxon>
        <taxon>Tritrichomonas</taxon>
    </lineage>
</organism>